<comment type="caution">
    <text evidence="10">The sequence shown here is derived from an EMBL/GenBank/DDBJ whole genome shotgun (WGS) entry which is preliminary data.</text>
</comment>
<dbReference type="EMBL" id="JNBS01001136">
    <property type="protein sequence ID" value="OQS02389.1"/>
    <property type="molecule type" value="Genomic_DNA"/>
</dbReference>
<evidence type="ECO:0000313" key="10">
    <source>
        <dbReference type="EMBL" id="OQS02389.1"/>
    </source>
</evidence>
<evidence type="ECO:0000256" key="5">
    <source>
        <dbReference type="ARBA" id="ARBA00023136"/>
    </source>
</evidence>
<dbReference type="InterPro" id="IPR013122">
    <property type="entry name" value="PKD1_2_channel"/>
</dbReference>
<dbReference type="Proteomes" id="UP000243217">
    <property type="component" value="Unassembled WGS sequence"/>
</dbReference>
<dbReference type="InterPro" id="IPR051223">
    <property type="entry name" value="Polycystin"/>
</dbReference>
<reference evidence="10 11" key="1">
    <citation type="journal article" date="2014" name="Genome Biol. Evol.">
        <title>The secreted proteins of Achlya hypogyna and Thraustotheca clavata identify the ancestral oomycete secretome and reveal gene acquisitions by horizontal gene transfer.</title>
        <authorList>
            <person name="Misner I."/>
            <person name="Blouin N."/>
            <person name="Leonard G."/>
            <person name="Richards T.A."/>
            <person name="Lane C.E."/>
        </authorList>
    </citation>
    <scope>NUCLEOTIDE SEQUENCE [LARGE SCALE GENOMIC DNA]</scope>
    <source>
        <strain evidence="10 11">ATCC 34112</strain>
    </source>
</reference>
<dbReference type="Pfam" id="PF20519">
    <property type="entry name" value="Polycystin_dom"/>
    <property type="match status" value="1"/>
</dbReference>
<dbReference type="Gene3D" id="1.10.287.70">
    <property type="match status" value="1"/>
</dbReference>
<evidence type="ECO:0000256" key="2">
    <source>
        <dbReference type="ARBA" id="ARBA00007200"/>
    </source>
</evidence>
<dbReference type="PANTHER" id="PTHR10877:SF183">
    <property type="entry name" value="AT14535P-RELATED"/>
    <property type="match status" value="1"/>
</dbReference>
<evidence type="ECO:0000256" key="3">
    <source>
        <dbReference type="ARBA" id="ARBA00022692"/>
    </source>
</evidence>
<dbReference type="AlphaFoldDB" id="A0A1V9ZWN8"/>
<keyword evidence="6" id="KW-0175">Coiled coil</keyword>
<feature type="domain" description="Polycystin" evidence="9">
    <location>
        <begin position="139"/>
        <end position="332"/>
    </location>
</feature>
<dbReference type="OrthoDB" id="444119at2759"/>
<keyword evidence="3 7" id="KW-0812">Transmembrane</keyword>
<feature type="transmembrane region" description="Helical" evidence="7">
    <location>
        <begin position="429"/>
        <end position="447"/>
    </location>
</feature>
<evidence type="ECO:0000313" key="11">
    <source>
        <dbReference type="Proteomes" id="UP000243217"/>
    </source>
</evidence>
<feature type="transmembrane region" description="Helical" evidence="7">
    <location>
        <begin position="459"/>
        <end position="483"/>
    </location>
</feature>
<feature type="transmembrane region" description="Helical" evidence="7">
    <location>
        <begin position="89"/>
        <end position="107"/>
    </location>
</feature>
<feature type="transmembrane region" description="Helical" evidence="7">
    <location>
        <begin position="531"/>
        <end position="552"/>
    </location>
</feature>
<sequence length="761" mass="84995">MGTEGRLRSSVPLAYKVHPGGEDDDTDDQLADNKEFVEEETSIAVSAIVKWWRMRKLHARIKNKWTPEQLREMHEVQRRKRIRLRIRDLLVHIAFVCVFYVATLGSFDASSPYYFLNNVKELFTKSVFYTHNSTTLNTFDDIHTIDQLHSWLQGPFYTAIYGTTFNIDTIQNYGQLVGGVSIGQLRVQRQNCTSRYPSGVTNNSTVYYCYGTTSGLYSTSVESTDAFGSGSGSDFTWAQSTDVNACRDKFFSTTHTTSNIKYPCPAFVQIIPQSSNTIGMTTLSSLQRYGYIDLATRLVIIEVNIANVMLGQVLVLHFHFEFPPGGGIIPSTAAKLAPYLTNAFDFSSSWSLIIVGLFYLYFVAQLLTSARKIGWPAFRSLAPWVDILNVLAYIVMWLLRTTMTLDFPSTTITSNTITSFKPYADMYTLSQSFAAATSFLSFFRLILHLDMLPHVQLVVQIVIASVVEVLSFLFVFGLFVYAFSTSYVLVFGTEVQSFSTVTKSYGSLLQSLVGNVDYQKLYDANPTMAPILFAMFSLVAIFVVLTIIVAMMQDAYWKGKIRTNWEKINLVYETISYLWSVSNSALHSIANWFGLAAILESHAHRHRKSFAVGDVPKLPVRLSTMQSLVLKPLLSTQETLSRVGSHLSKSHLIKNGVEQLKRGTSVMASAKDHLVNQIQSAVDGVGDPKAQFTTGPHPMGYGGASEEQIKALQGMIVQLAHQNAKIQHTLVNLQAQIADLRQGDGIQPDLTIESRLKPPTT</sequence>
<keyword evidence="4 7" id="KW-1133">Transmembrane helix</keyword>
<accession>A0A1V9ZWN8</accession>
<feature type="coiled-coil region" evidence="6">
    <location>
        <begin position="716"/>
        <end position="743"/>
    </location>
</feature>
<dbReference type="InterPro" id="IPR046791">
    <property type="entry name" value="Polycystin_dom"/>
</dbReference>
<evidence type="ECO:0000256" key="4">
    <source>
        <dbReference type="ARBA" id="ARBA00022989"/>
    </source>
</evidence>
<evidence type="ECO:0000256" key="1">
    <source>
        <dbReference type="ARBA" id="ARBA00004141"/>
    </source>
</evidence>
<evidence type="ECO:0000259" key="8">
    <source>
        <dbReference type="Pfam" id="PF08016"/>
    </source>
</evidence>
<dbReference type="PANTHER" id="PTHR10877">
    <property type="entry name" value="POLYCYSTIN FAMILY MEMBER"/>
    <property type="match status" value="1"/>
</dbReference>
<protein>
    <submittedName>
        <fullName evidence="10">Polycystin 2</fullName>
    </submittedName>
</protein>
<keyword evidence="5 7" id="KW-0472">Membrane</keyword>
<comment type="subcellular location">
    <subcellularLocation>
        <location evidence="1">Membrane</location>
        <topology evidence="1">Multi-pass membrane protein</topology>
    </subcellularLocation>
</comment>
<feature type="transmembrane region" description="Helical" evidence="7">
    <location>
        <begin position="381"/>
        <end position="399"/>
    </location>
</feature>
<gene>
    <name evidence="10" type="ORF">THRCLA_05233</name>
</gene>
<evidence type="ECO:0000256" key="6">
    <source>
        <dbReference type="SAM" id="Coils"/>
    </source>
</evidence>
<comment type="similarity">
    <text evidence="2">Belongs to the polycystin family.</text>
</comment>
<evidence type="ECO:0000256" key="7">
    <source>
        <dbReference type="SAM" id="Phobius"/>
    </source>
</evidence>
<name>A0A1V9ZWN8_9STRA</name>
<proteinExistence type="inferred from homology"/>
<feature type="domain" description="Polycystin cation channel PKD1/PKD2" evidence="8">
    <location>
        <begin position="348"/>
        <end position="556"/>
    </location>
</feature>
<dbReference type="GO" id="GO:0016020">
    <property type="term" value="C:membrane"/>
    <property type="evidence" value="ECO:0007669"/>
    <property type="project" value="UniProtKB-SubCell"/>
</dbReference>
<keyword evidence="11" id="KW-1185">Reference proteome</keyword>
<dbReference type="STRING" id="74557.A0A1V9ZWN8"/>
<dbReference type="Pfam" id="PF08016">
    <property type="entry name" value="PKD_channel"/>
    <property type="match status" value="1"/>
</dbReference>
<organism evidence="10 11">
    <name type="scientific">Thraustotheca clavata</name>
    <dbReference type="NCBI Taxonomy" id="74557"/>
    <lineage>
        <taxon>Eukaryota</taxon>
        <taxon>Sar</taxon>
        <taxon>Stramenopiles</taxon>
        <taxon>Oomycota</taxon>
        <taxon>Saprolegniomycetes</taxon>
        <taxon>Saprolegniales</taxon>
        <taxon>Achlyaceae</taxon>
        <taxon>Thraustotheca</taxon>
    </lineage>
</organism>
<feature type="transmembrane region" description="Helical" evidence="7">
    <location>
        <begin position="350"/>
        <end position="369"/>
    </location>
</feature>
<evidence type="ECO:0000259" key="9">
    <source>
        <dbReference type="Pfam" id="PF20519"/>
    </source>
</evidence>